<proteinExistence type="predicted"/>
<comment type="caution">
    <text evidence="1">The sequence shown here is derived from an EMBL/GenBank/DDBJ whole genome shotgun (WGS) entry which is preliminary data.</text>
</comment>
<gene>
    <name evidence="1" type="ORF">EVAR_65540_1</name>
</gene>
<keyword evidence="2" id="KW-1185">Reference proteome</keyword>
<organism evidence="1 2">
    <name type="scientific">Eumeta variegata</name>
    <name type="common">Bagworm moth</name>
    <name type="synonym">Eumeta japonica</name>
    <dbReference type="NCBI Taxonomy" id="151549"/>
    <lineage>
        <taxon>Eukaryota</taxon>
        <taxon>Metazoa</taxon>
        <taxon>Ecdysozoa</taxon>
        <taxon>Arthropoda</taxon>
        <taxon>Hexapoda</taxon>
        <taxon>Insecta</taxon>
        <taxon>Pterygota</taxon>
        <taxon>Neoptera</taxon>
        <taxon>Endopterygota</taxon>
        <taxon>Lepidoptera</taxon>
        <taxon>Glossata</taxon>
        <taxon>Ditrysia</taxon>
        <taxon>Tineoidea</taxon>
        <taxon>Psychidae</taxon>
        <taxon>Oiketicinae</taxon>
        <taxon>Eumeta</taxon>
    </lineage>
</organism>
<dbReference type="EMBL" id="BGZK01001908">
    <property type="protein sequence ID" value="GBP88133.1"/>
    <property type="molecule type" value="Genomic_DNA"/>
</dbReference>
<dbReference type="AlphaFoldDB" id="A0A4C1ZLP6"/>
<dbReference type="Proteomes" id="UP000299102">
    <property type="component" value="Unassembled WGS sequence"/>
</dbReference>
<accession>A0A4C1ZLP6</accession>
<protein>
    <submittedName>
        <fullName evidence="1">Uncharacterized protein</fullName>
    </submittedName>
</protein>
<sequence>MAKGVDRHPRSTWGLPYLTGKKETISVLRIQNDLKKTHCAVGVQNQKVCATTGVVGSGPIFKTHLVSVRRKNPFKNDTTDQYMQDHVATTH</sequence>
<name>A0A4C1ZLP6_EUMVA</name>
<reference evidence="1 2" key="1">
    <citation type="journal article" date="2019" name="Commun. Biol.">
        <title>The bagworm genome reveals a unique fibroin gene that provides high tensile strength.</title>
        <authorList>
            <person name="Kono N."/>
            <person name="Nakamura H."/>
            <person name="Ohtoshi R."/>
            <person name="Tomita M."/>
            <person name="Numata K."/>
            <person name="Arakawa K."/>
        </authorList>
    </citation>
    <scope>NUCLEOTIDE SEQUENCE [LARGE SCALE GENOMIC DNA]</scope>
</reference>
<evidence type="ECO:0000313" key="1">
    <source>
        <dbReference type="EMBL" id="GBP88133.1"/>
    </source>
</evidence>
<evidence type="ECO:0000313" key="2">
    <source>
        <dbReference type="Proteomes" id="UP000299102"/>
    </source>
</evidence>
<dbReference type="OrthoDB" id="10013584at2759"/>